<reference evidence="1" key="1">
    <citation type="submission" date="2018-10" db="EMBL/GenBank/DDBJ databases">
        <title>Hidden diversity of soil giant viruses.</title>
        <authorList>
            <person name="Schulz F."/>
            <person name="Alteio L."/>
            <person name="Goudeau D."/>
            <person name="Ryan E.M."/>
            <person name="Malmstrom R.R."/>
            <person name="Blanchard J."/>
            <person name="Woyke T."/>
        </authorList>
    </citation>
    <scope>NUCLEOTIDE SEQUENCE</scope>
    <source>
        <strain evidence="1">HAV1</strain>
    </source>
</reference>
<sequence length="261" mass="30840">MELISCRKCNPLKKTDLNYYRLINGVEFEITSFCGIRFEKEIFQNNEELDYLSDEIIECSQCLLLMPPTETSFHKTLHPFHIIDGPRCSQVCSICFSNNIKKKEEDLNTVFRRASFCDDCEKFIDLAREIDYIHIEIGCWISYQIYGSYEKFQRAWGRIHLREPKWEDINLLLREISKGKSFSEISEWSKKIVWLAKYVDSINDEGIDGEKNNLAIVLSDLRESINGTYEYLYECPLIDPLKAITMEYIDCRLQLYNILRN</sequence>
<accession>A0A3G5A4W8</accession>
<name>A0A3G5A4W8_9VIRU</name>
<gene>
    <name evidence="1" type="ORF">Harvfovirus39_13</name>
</gene>
<dbReference type="EMBL" id="MK072281">
    <property type="protein sequence ID" value="AYV81534.1"/>
    <property type="molecule type" value="Genomic_DNA"/>
</dbReference>
<protein>
    <submittedName>
        <fullName evidence="1">Uncharacterized protein</fullName>
    </submittedName>
</protein>
<organism evidence="1">
    <name type="scientific">Harvfovirus sp</name>
    <dbReference type="NCBI Taxonomy" id="2487768"/>
    <lineage>
        <taxon>Viruses</taxon>
        <taxon>Varidnaviria</taxon>
        <taxon>Bamfordvirae</taxon>
        <taxon>Nucleocytoviricota</taxon>
        <taxon>Megaviricetes</taxon>
        <taxon>Imitervirales</taxon>
        <taxon>Mimiviridae</taxon>
        <taxon>Klosneuvirinae</taxon>
    </lineage>
</organism>
<evidence type="ECO:0000313" key="1">
    <source>
        <dbReference type="EMBL" id="AYV81534.1"/>
    </source>
</evidence>
<proteinExistence type="predicted"/>